<dbReference type="PANTHER" id="PTHR43774:SF1">
    <property type="entry name" value="PEPTIDE METHIONINE SULFOXIDE REDUCTASE MSRA 2"/>
    <property type="match status" value="1"/>
</dbReference>
<feature type="active site" evidence="4">
    <location>
        <position position="33"/>
    </location>
</feature>
<organism evidence="7 8">
    <name type="scientific">Mesorhizobium australicum</name>
    <dbReference type="NCBI Taxonomy" id="536018"/>
    <lineage>
        <taxon>Bacteria</taxon>
        <taxon>Pseudomonadati</taxon>
        <taxon>Pseudomonadota</taxon>
        <taxon>Alphaproteobacteria</taxon>
        <taxon>Hyphomicrobiales</taxon>
        <taxon>Phyllobacteriaceae</taxon>
        <taxon>Mesorhizobium</taxon>
    </lineage>
</organism>
<dbReference type="Pfam" id="PF01625">
    <property type="entry name" value="PMSR"/>
    <property type="match status" value="1"/>
</dbReference>
<evidence type="ECO:0000256" key="4">
    <source>
        <dbReference type="HAMAP-Rule" id="MF_01401"/>
    </source>
</evidence>
<protein>
    <recommendedName>
        <fullName evidence="4">Peptide methionine sulfoxide reductase MsrA</fullName>
        <shortName evidence="4">Protein-methionine-S-oxide reductase</shortName>
        <ecNumber evidence="4">1.8.4.11</ecNumber>
    </recommendedName>
    <alternativeName>
        <fullName evidence="4">Peptide-methionine (S)-S-oxide reductase</fullName>
        <shortName evidence="4">Peptide Met(O) reductase</shortName>
    </alternativeName>
</protein>
<keyword evidence="1 4" id="KW-0560">Oxidoreductase</keyword>
<keyword evidence="8" id="KW-1185">Reference proteome</keyword>
<dbReference type="GO" id="GO:0008113">
    <property type="term" value="F:peptide-methionine (S)-S-oxide reductase activity"/>
    <property type="evidence" value="ECO:0007669"/>
    <property type="project" value="UniProtKB-UniRule"/>
</dbReference>
<dbReference type="HAMAP" id="MF_01401">
    <property type="entry name" value="MsrA"/>
    <property type="match status" value="1"/>
</dbReference>
<reference evidence="7 8" key="1">
    <citation type="submission" date="2017-04" db="EMBL/GenBank/DDBJ databases">
        <authorList>
            <person name="Afonso C.L."/>
            <person name="Miller P.J."/>
            <person name="Scott M.A."/>
            <person name="Spackman E."/>
            <person name="Goraichik I."/>
            <person name="Dimitrov K.M."/>
            <person name="Suarez D.L."/>
            <person name="Swayne D.E."/>
        </authorList>
    </citation>
    <scope>NUCLEOTIDE SEQUENCE [LARGE SCALE GENOMIC DNA]</scope>
    <source>
        <strain evidence="7 8">B5P</strain>
    </source>
</reference>
<dbReference type="SUPFAM" id="SSF55068">
    <property type="entry name" value="Peptide methionine sulfoxide reductase"/>
    <property type="match status" value="1"/>
</dbReference>
<comment type="similarity">
    <text evidence="4">Belongs to the MsrA Met sulfoxide reductase family.</text>
</comment>
<comment type="catalytic activity">
    <reaction evidence="2 4">
        <text>L-methionyl-[protein] + [thioredoxin]-disulfide + H2O = L-methionyl-(S)-S-oxide-[protein] + [thioredoxin]-dithiol</text>
        <dbReference type="Rhea" id="RHEA:14217"/>
        <dbReference type="Rhea" id="RHEA-COMP:10698"/>
        <dbReference type="Rhea" id="RHEA-COMP:10700"/>
        <dbReference type="Rhea" id="RHEA-COMP:12313"/>
        <dbReference type="Rhea" id="RHEA-COMP:12315"/>
        <dbReference type="ChEBI" id="CHEBI:15377"/>
        <dbReference type="ChEBI" id="CHEBI:16044"/>
        <dbReference type="ChEBI" id="CHEBI:29950"/>
        <dbReference type="ChEBI" id="CHEBI:44120"/>
        <dbReference type="ChEBI" id="CHEBI:50058"/>
        <dbReference type="EC" id="1.8.4.11"/>
    </reaction>
</comment>
<gene>
    <name evidence="4" type="primary">msrA</name>
    <name evidence="7" type="ORF">SAMN02982922_5775</name>
</gene>
<dbReference type="Gene3D" id="3.30.1060.10">
    <property type="entry name" value="Peptide methionine sulphoxide reductase MsrA"/>
    <property type="match status" value="1"/>
</dbReference>
<dbReference type="PANTHER" id="PTHR43774">
    <property type="entry name" value="PEPTIDE METHIONINE SULFOXIDE REDUCTASE"/>
    <property type="match status" value="1"/>
</dbReference>
<evidence type="ECO:0000313" key="7">
    <source>
        <dbReference type="EMBL" id="SMH57384.1"/>
    </source>
</evidence>
<dbReference type="AlphaFoldDB" id="A0A1X7Q0D4"/>
<dbReference type="NCBIfam" id="TIGR00401">
    <property type="entry name" value="msrA"/>
    <property type="match status" value="1"/>
</dbReference>
<dbReference type="InterPro" id="IPR036509">
    <property type="entry name" value="Met_Sox_Rdtase_MsrA_sf"/>
</dbReference>
<feature type="domain" description="Peptide methionine sulphoxide reductase MsrA" evidence="6">
    <location>
        <begin position="26"/>
        <end position="171"/>
    </location>
</feature>
<name>A0A1X7Q0D4_9HYPH</name>
<evidence type="ECO:0000256" key="2">
    <source>
        <dbReference type="ARBA" id="ARBA00047806"/>
    </source>
</evidence>
<sequence>MRLAAAALATAVAFQPLAVSQAGAETAIFAGGCFWCVESDMDHVPGVTETISGYSGGTKKNPTYYDHEGHREVVRVEFDPAKISYEQLATTFLRTIDPTDAGGQFCDRGHAYTTAIYAVGDAQLVAARKAKAAAEAQLGVKLATEVAPAGEFTEAEDYHQNYYKVSAAKYKYYRFACGRDERVKEVWGADAYKGVPAH</sequence>
<dbReference type="RefSeq" id="WP_085467329.1">
    <property type="nucleotide sequence ID" value="NZ_FXBL01000004.1"/>
</dbReference>
<feature type="signal peptide" evidence="5">
    <location>
        <begin position="1"/>
        <end position="24"/>
    </location>
</feature>
<dbReference type="EC" id="1.8.4.11" evidence="4"/>
<dbReference type="GO" id="GO:0033744">
    <property type="term" value="F:L-methionine:thioredoxin-disulfide S-oxidoreductase activity"/>
    <property type="evidence" value="ECO:0007669"/>
    <property type="project" value="RHEA"/>
</dbReference>
<comment type="catalytic activity">
    <reaction evidence="3 4">
        <text>[thioredoxin]-disulfide + L-methionine + H2O = L-methionine (S)-S-oxide + [thioredoxin]-dithiol</text>
        <dbReference type="Rhea" id="RHEA:19993"/>
        <dbReference type="Rhea" id="RHEA-COMP:10698"/>
        <dbReference type="Rhea" id="RHEA-COMP:10700"/>
        <dbReference type="ChEBI" id="CHEBI:15377"/>
        <dbReference type="ChEBI" id="CHEBI:29950"/>
        <dbReference type="ChEBI" id="CHEBI:50058"/>
        <dbReference type="ChEBI" id="CHEBI:57844"/>
        <dbReference type="ChEBI" id="CHEBI:58772"/>
        <dbReference type="EC" id="1.8.4.11"/>
    </reaction>
</comment>
<evidence type="ECO:0000256" key="5">
    <source>
        <dbReference type="SAM" id="SignalP"/>
    </source>
</evidence>
<evidence type="ECO:0000256" key="1">
    <source>
        <dbReference type="ARBA" id="ARBA00023002"/>
    </source>
</evidence>
<evidence type="ECO:0000259" key="6">
    <source>
        <dbReference type="Pfam" id="PF01625"/>
    </source>
</evidence>
<dbReference type="Proteomes" id="UP000193083">
    <property type="component" value="Unassembled WGS sequence"/>
</dbReference>
<feature type="chain" id="PRO_5013005127" description="Peptide methionine sulfoxide reductase MsrA" evidence="5">
    <location>
        <begin position="25"/>
        <end position="198"/>
    </location>
</feature>
<dbReference type="InterPro" id="IPR002569">
    <property type="entry name" value="Met_Sox_Rdtase_MsrA_dom"/>
</dbReference>
<dbReference type="OrthoDB" id="4174719at2"/>
<comment type="function">
    <text evidence="4">Has an important function as a repair enzyme for proteins that have been inactivated by oxidation. Catalyzes the reversible oxidation-reduction of methionine sulfoxide in proteins to methionine.</text>
</comment>
<proteinExistence type="inferred from homology"/>
<accession>A0A1X7Q0D4</accession>
<keyword evidence="5" id="KW-0732">Signal</keyword>
<dbReference type="EMBL" id="FXBL01000004">
    <property type="protein sequence ID" value="SMH57384.1"/>
    <property type="molecule type" value="Genomic_DNA"/>
</dbReference>
<evidence type="ECO:0000313" key="8">
    <source>
        <dbReference type="Proteomes" id="UP000193083"/>
    </source>
</evidence>
<evidence type="ECO:0000256" key="3">
    <source>
        <dbReference type="ARBA" id="ARBA00048782"/>
    </source>
</evidence>